<sequence>MFAPSKTRRNIRRQTHGPSTQSPPADALKFELYTAEELDSLILPDFTTDSELGILLRSHLSPTDSQRAQFQDLQRDSLRQAASFDSLSVKIDREVSELEDEIKKLRLRATNLRERSEEAGHNHRRLQALLAPIRVLPPEIMSEIFLACLGPTVLARTNESPLLLCRVCSAWRAIALSTPQLWATLTFTGPNIQKLASTSVEWFSHSGTLPLSLRLRIPSFYLPGNSFVPPSQWSRLRDLEVELESARHVSALLDRFSDVGLASQSSGDAKFTKLLISGMVWFHGSLRHLPWNQLTHISSRGYSMHSVDWRSLIRECTSLRHGSFTIAMGSSPQENTGTNTRVSLLHLLSLKIVFATKGGWSLLAGLSFPSLLSLTLGTVRPEYYKHEGLSLWHAPTFAQISVHSLETLVLVNVSIRKESLIAFLRTTPKLTSFTGDFPFDYGPLLEELSVLPNEEGDDANAPRAMPFLPILSKLLIYQSPSKKRRTYESKVHFDVGLLTQVVRTRWRPRPSIPTQLGGDLNPGGLTSVIIRSLEEGTLLKAQITTALRPFSRQGLIVGVDVEPKGYQFDLDVDW</sequence>
<proteinExistence type="predicted"/>
<dbReference type="Gene3D" id="1.20.1280.50">
    <property type="match status" value="1"/>
</dbReference>
<dbReference type="STRING" id="686832.A0A0C3C1L0"/>
<reference evidence="3 4" key="1">
    <citation type="submission" date="2014-04" db="EMBL/GenBank/DDBJ databases">
        <authorList>
            <consortium name="DOE Joint Genome Institute"/>
            <person name="Kuo A."/>
            <person name="Gay G."/>
            <person name="Dore J."/>
            <person name="Kohler A."/>
            <person name="Nagy L.G."/>
            <person name="Floudas D."/>
            <person name="Copeland A."/>
            <person name="Barry K.W."/>
            <person name="Cichocki N."/>
            <person name="Veneault-Fourrey C."/>
            <person name="LaButti K."/>
            <person name="Lindquist E.A."/>
            <person name="Lipzen A."/>
            <person name="Lundell T."/>
            <person name="Morin E."/>
            <person name="Murat C."/>
            <person name="Sun H."/>
            <person name="Tunlid A."/>
            <person name="Henrissat B."/>
            <person name="Grigoriev I.V."/>
            <person name="Hibbett D.S."/>
            <person name="Martin F."/>
            <person name="Nordberg H.P."/>
            <person name="Cantor M.N."/>
            <person name="Hua S.X."/>
        </authorList>
    </citation>
    <scope>NUCLEOTIDE SEQUENCE [LARGE SCALE GENOMIC DNA]</scope>
    <source>
        <strain evidence="4">h7</strain>
    </source>
</reference>
<keyword evidence="1" id="KW-0175">Coiled coil</keyword>
<gene>
    <name evidence="3" type="ORF">M413DRAFT_448379</name>
</gene>
<reference evidence="4" key="2">
    <citation type="submission" date="2015-01" db="EMBL/GenBank/DDBJ databases">
        <title>Evolutionary Origins and Diversification of the Mycorrhizal Mutualists.</title>
        <authorList>
            <consortium name="DOE Joint Genome Institute"/>
            <consortium name="Mycorrhizal Genomics Consortium"/>
            <person name="Kohler A."/>
            <person name="Kuo A."/>
            <person name="Nagy L.G."/>
            <person name="Floudas D."/>
            <person name="Copeland A."/>
            <person name="Barry K.W."/>
            <person name="Cichocki N."/>
            <person name="Veneault-Fourrey C."/>
            <person name="LaButti K."/>
            <person name="Lindquist E.A."/>
            <person name="Lipzen A."/>
            <person name="Lundell T."/>
            <person name="Morin E."/>
            <person name="Murat C."/>
            <person name="Riley R."/>
            <person name="Ohm R."/>
            <person name="Sun H."/>
            <person name="Tunlid A."/>
            <person name="Henrissat B."/>
            <person name="Grigoriev I.V."/>
            <person name="Hibbett D.S."/>
            <person name="Martin F."/>
        </authorList>
    </citation>
    <scope>NUCLEOTIDE SEQUENCE [LARGE SCALE GENOMIC DNA]</scope>
    <source>
        <strain evidence="4">h7</strain>
    </source>
</reference>
<name>A0A0C3C1L0_HEBCY</name>
<dbReference type="OrthoDB" id="2269034at2759"/>
<feature type="region of interest" description="Disordered" evidence="2">
    <location>
        <begin position="1"/>
        <end position="25"/>
    </location>
</feature>
<dbReference type="Proteomes" id="UP000053424">
    <property type="component" value="Unassembled WGS sequence"/>
</dbReference>
<dbReference type="EMBL" id="KN831796">
    <property type="protein sequence ID" value="KIM37576.1"/>
    <property type="molecule type" value="Genomic_DNA"/>
</dbReference>
<evidence type="ECO:0000313" key="3">
    <source>
        <dbReference type="EMBL" id="KIM37576.1"/>
    </source>
</evidence>
<accession>A0A0C3C1L0</accession>
<dbReference type="HOGENOM" id="CLU_470938_0_0_1"/>
<feature type="coiled-coil region" evidence="1">
    <location>
        <begin position="88"/>
        <end position="122"/>
    </location>
</feature>
<protein>
    <submittedName>
        <fullName evidence="3">Uncharacterized protein</fullName>
    </submittedName>
</protein>
<dbReference type="AlphaFoldDB" id="A0A0C3C1L0"/>
<keyword evidence="4" id="KW-1185">Reference proteome</keyword>
<feature type="compositionally biased region" description="Basic residues" evidence="2">
    <location>
        <begin position="1"/>
        <end position="15"/>
    </location>
</feature>
<evidence type="ECO:0000256" key="1">
    <source>
        <dbReference type="SAM" id="Coils"/>
    </source>
</evidence>
<evidence type="ECO:0000313" key="4">
    <source>
        <dbReference type="Proteomes" id="UP000053424"/>
    </source>
</evidence>
<organism evidence="3 4">
    <name type="scientific">Hebeloma cylindrosporum</name>
    <dbReference type="NCBI Taxonomy" id="76867"/>
    <lineage>
        <taxon>Eukaryota</taxon>
        <taxon>Fungi</taxon>
        <taxon>Dikarya</taxon>
        <taxon>Basidiomycota</taxon>
        <taxon>Agaricomycotina</taxon>
        <taxon>Agaricomycetes</taxon>
        <taxon>Agaricomycetidae</taxon>
        <taxon>Agaricales</taxon>
        <taxon>Agaricineae</taxon>
        <taxon>Hymenogastraceae</taxon>
        <taxon>Hebeloma</taxon>
    </lineage>
</organism>
<evidence type="ECO:0000256" key="2">
    <source>
        <dbReference type="SAM" id="MobiDB-lite"/>
    </source>
</evidence>